<organism evidence="2 3">
    <name type="scientific">Bordetella bronchiseptica 253</name>
    <dbReference type="NCBI Taxonomy" id="568707"/>
    <lineage>
        <taxon>Bacteria</taxon>
        <taxon>Pseudomonadati</taxon>
        <taxon>Pseudomonadota</taxon>
        <taxon>Betaproteobacteria</taxon>
        <taxon>Burkholderiales</taxon>
        <taxon>Alcaligenaceae</taxon>
        <taxon>Bordetella</taxon>
    </lineage>
</organism>
<dbReference type="GeneID" id="93205706"/>
<dbReference type="InterPro" id="IPR003425">
    <property type="entry name" value="CCB3/YggT"/>
</dbReference>
<accession>A0A0C6P848</accession>
<keyword evidence="1" id="KW-1133">Transmembrane helix</keyword>
<reference evidence="2 3" key="1">
    <citation type="journal article" date="2012" name="BMC Genomics">
        <title>Comparative genomics of the classical Bordetella subspecies: the evolution and exchange of virulence-associated diversity amongst closely related pathogens.</title>
        <authorList>
            <person name="Park J."/>
            <person name="Zhang Y."/>
            <person name="Buboltz A.M."/>
            <person name="Zhang X."/>
            <person name="Schuster S.C."/>
            <person name="Ahuja U."/>
            <person name="Liu M."/>
            <person name="Miller J.F."/>
            <person name="Sebaihia M."/>
            <person name="Bentley S.D."/>
            <person name="Parkhill J."/>
            <person name="Harvill E.T."/>
        </authorList>
    </citation>
    <scope>NUCLEOTIDE SEQUENCE [LARGE SCALE GENOMIC DNA]</scope>
    <source>
        <strain evidence="2 3">253</strain>
    </source>
</reference>
<dbReference type="HOGENOM" id="CLU_089905_0_1_4"/>
<feature type="transmembrane region" description="Helical" evidence="1">
    <location>
        <begin position="168"/>
        <end position="189"/>
    </location>
</feature>
<keyword evidence="1" id="KW-0812">Transmembrane</keyword>
<protein>
    <submittedName>
        <fullName evidence="2">Putative integral membrane protein</fullName>
    </submittedName>
</protein>
<proteinExistence type="predicted"/>
<dbReference type="OrthoDB" id="9806665at2"/>
<gene>
    <name evidence="2" type="ORF">BN112_4043</name>
</gene>
<dbReference type="AlphaFoldDB" id="A0A0C6P848"/>
<sequence length="191" mass="20982">MATALMLGDIIRFLLEITFTLFGAALILRAWIHAVRLHPFNPLARAIYQGTNWLVLPLRRVIPATGSIDWTSLIAAWVAALIYLILVWLSAVGALPPASALPSAMGSALLMVLKWTLNLMVWMTLIQAVLSWVNPLSPLMPLLQTLTAPLLDPIRRILPRTAIDFSPLVLLIGAQILLMMVARLAYGIFGV</sequence>
<dbReference type="KEGG" id="bbh:BN112_4043"/>
<evidence type="ECO:0000313" key="2">
    <source>
        <dbReference type="EMBL" id="CCJ55957.1"/>
    </source>
</evidence>
<feature type="transmembrane region" description="Helical" evidence="1">
    <location>
        <begin position="108"/>
        <end position="133"/>
    </location>
</feature>
<dbReference type="RefSeq" id="WP_003814933.1">
    <property type="nucleotide sequence ID" value="NC_019382.1"/>
</dbReference>
<feature type="transmembrane region" description="Helical" evidence="1">
    <location>
        <begin position="74"/>
        <end position="96"/>
    </location>
</feature>
<keyword evidence="1" id="KW-0472">Membrane</keyword>
<name>A0A0C6P848_BORBO</name>
<dbReference type="GO" id="GO:0016020">
    <property type="term" value="C:membrane"/>
    <property type="evidence" value="ECO:0007669"/>
    <property type="project" value="InterPro"/>
</dbReference>
<feature type="transmembrane region" description="Helical" evidence="1">
    <location>
        <begin position="12"/>
        <end position="32"/>
    </location>
</feature>
<dbReference type="EMBL" id="HE965806">
    <property type="protein sequence ID" value="CCJ55957.1"/>
    <property type="molecule type" value="Genomic_DNA"/>
</dbReference>
<evidence type="ECO:0000313" key="3">
    <source>
        <dbReference type="Proteomes" id="UP000007564"/>
    </source>
</evidence>
<dbReference type="Pfam" id="PF02325">
    <property type="entry name" value="CCB3_YggT"/>
    <property type="match status" value="2"/>
</dbReference>
<evidence type="ECO:0000256" key="1">
    <source>
        <dbReference type="SAM" id="Phobius"/>
    </source>
</evidence>
<dbReference type="Proteomes" id="UP000007564">
    <property type="component" value="Chromosome"/>
</dbReference>